<feature type="transmembrane region" description="Helical" evidence="1">
    <location>
        <begin position="396"/>
        <end position="417"/>
    </location>
</feature>
<reference evidence="2 3" key="1">
    <citation type="journal article" date="2015" name="Genome Announc.">
        <title>Draft Genome Sequence of Norvancomycin-Producing Strain Amycolatopsis orientalis CPCC200066.</title>
        <authorList>
            <person name="Lei X."/>
            <person name="Yuan F."/>
            <person name="Shi Y."/>
            <person name="Li X."/>
            <person name="Wang L."/>
            <person name="Hong B."/>
        </authorList>
    </citation>
    <scope>NUCLEOTIDE SEQUENCE [LARGE SCALE GENOMIC DNA]</scope>
    <source>
        <strain evidence="2 3">B-37</strain>
    </source>
</reference>
<feature type="transmembrane region" description="Helical" evidence="1">
    <location>
        <begin position="78"/>
        <end position="99"/>
    </location>
</feature>
<evidence type="ECO:0000313" key="2">
    <source>
        <dbReference type="EMBL" id="ANN16036.1"/>
    </source>
</evidence>
<feature type="transmembrane region" description="Helical" evidence="1">
    <location>
        <begin position="292"/>
        <end position="312"/>
    </location>
</feature>
<dbReference type="GO" id="GO:0008233">
    <property type="term" value="F:peptidase activity"/>
    <property type="evidence" value="ECO:0007669"/>
    <property type="project" value="InterPro"/>
</dbReference>
<feature type="transmembrane region" description="Helical" evidence="1">
    <location>
        <begin position="119"/>
        <end position="138"/>
    </location>
</feature>
<evidence type="ECO:0000256" key="1">
    <source>
        <dbReference type="SAM" id="Phobius"/>
    </source>
</evidence>
<evidence type="ECO:0008006" key="4">
    <source>
        <dbReference type="Google" id="ProtNLM"/>
    </source>
</evidence>
<gene>
    <name evidence="2" type="ORF">SD37_10550</name>
</gene>
<keyword evidence="1" id="KW-0812">Transmembrane</keyword>
<dbReference type="KEGG" id="aori:SD37_10550"/>
<dbReference type="Proteomes" id="UP000093695">
    <property type="component" value="Chromosome"/>
</dbReference>
<keyword evidence="3" id="KW-1185">Reference proteome</keyword>
<keyword evidence="1" id="KW-0472">Membrane</keyword>
<dbReference type="PANTHER" id="PTHR36844:SF1">
    <property type="entry name" value="PROTEASE PRSW"/>
    <property type="match status" value="1"/>
</dbReference>
<organism evidence="2 3">
    <name type="scientific">Amycolatopsis orientalis</name>
    <name type="common">Nocardia orientalis</name>
    <dbReference type="NCBI Taxonomy" id="31958"/>
    <lineage>
        <taxon>Bacteria</taxon>
        <taxon>Bacillati</taxon>
        <taxon>Actinomycetota</taxon>
        <taxon>Actinomycetes</taxon>
        <taxon>Pseudonocardiales</taxon>
        <taxon>Pseudonocardiaceae</taxon>
        <taxon>Amycolatopsis</taxon>
    </lineage>
</organism>
<evidence type="ECO:0000313" key="3">
    <source>
        <dbReference type="Proteomes" id="UP000093695"/>
    </source>
</evidence>
<dbReference type="Pfam" id="PF13367">
    <property type="entry name" value="PrsW-protease"/>
    <property type="match status" value="1"/>
</dbReference>
<feature type="transmembrane region" description="Helical" evidence="1">
    <location>
        <begin position="268"/>
        <end position="285"/>
    </location>
</feature>
<dbReference type="InterPro" id="IPR026898">
    <property type="entry name" value="PrsW"/>
</dbReference>
<dbReference type="EMBL" id="CP016174">
    <property type="protein sequence ID" value="ANN16036.1"/>
    <property type="molecule type" value="Genomic_DNA"/>
</dbReference>
<feature type="transmembrane region" description="Helical" evidence="1">
    <location>
        <begin position="324"/>
        <end position="347"/>
    </location>
</feature>
<accession>A0A193BUZ1</accession>
<dbReference type="PANTHER" id="PTHR36844">
    <property type="entry name" value="PROTEASE PRSW"/>
    <property type="match status" value="1"/>
</dbReference>
<keyword evidence="1" id="KW-1133">Transmembrane helix</keyword>
<feature type="transmembrane region" description="Helical" evidence="1">
    <location>
        <begin position="158"/>
        <end position="180"/>
    </location>
</feature>
<dbReference type="AlphaFoldDB" id="A0A193BUZ1"/>
<sequence>MICAVIGGVLALVPFLLFLTKPALEIQAGAFSESFGAAASTRSRSFTAGFLVVIRLLMLFILYRAVRHRRLASPDAPVTRALVVMAAALATLSAFHLMVAAVQFVRPEYQVSEMVTANMNAGLSALLLACLILGGDRLHPSRAADGERLRRRDRNSQLWIALACALPPIALLIKMIHARAESGADLVSAALLSLPTTAIALWAVHRMQRHRRMPFRLLIAGFGWGAAVAVGYGMALPVLYNSLSDQLLGFNRFVAIIDGVKVPVFEELAKGVGVLLIAVVARRWVTDLVSGLVVGASVGLGFNFLESMLYMSAPGTGGAVYQHWLRQVVGIMLMHVAFSALVGAAIGAARQTRNPGTRLVVIGCGLLSAICGHYLYNSLISLLPLMFRVSEPVFAMVVLPFLVLLLLSPLLVMYLVLLRRGLRYQSTALAIELRHEANSGHDAVTVAELPVLLNPARRFRTLVDAFLRGGPLAYRRLSRLYQAQLDLGMCHWHQARQDPDGAEVDFTRLRRQIQEFKTDDEIRTGGGR</sequence>
<feature type="transmembrane region" description="Helical" evidence="1">
    <location>
        <begin position="359"/>
        <end position="376"/>
    </location>
</feature>
<feature type="transmembrane region" description="Helical" evidence="1">
    <location>
        <begin position="217"/>
        <end position="240"/>
    </location>
</feature>
<feature type="transmembrane region" description="Helical" evidence="1">
    <location>
        <begin position="186"/>
        <end position="205"/>
    </location>
</feature>
<dbReference type="STRING" id="31958.SD37_10550"/>
<feature type="transmembrane region" description="Helical" evidence="1">
    <location>
        <begin position="48"/>
        <end position="66"/>
    </location>
</feature>
<name>A0A193BUZ1_AMYOR</name>
<protein>
    <recommendedName>
        <fullName evidence="4">PrsW family intramembrane metalloprotease</fullName>
    </recommendedName>
</protein>
<proteinExistence type="predicted"/>